<dbReference type="SUPFAM" id="SSF46785">
    <property type="entry name" value="Winged helix' DNA-binding domain"/>
    <property type="match status" value="1"/>
</dbReference>
<dbReference type="Proteomes" id="UP001596548">
    <property type="component" value="Unassembled WGS sequence"/>
</dbReference>
<sequence length="192" mass="21125">MEDPLVADAGMMRLLAHPLRMRIVGSLRVDGPATSAILARRLETDTGQTSHHLRLLARHGLVEEAPEHGKGTHGRERWWKAVHDSTLWSDLGVGGAEAQAAVQRTARAVWDRTIDAFFAQVAAQKWSEDWQRAAASSDYVLRTTPERLESLNAEIERLIREADIGDSTAADAASDAETVIVVLHSYPHRPPG</sequence>
<dbReference type="RefSeq" id="WP_378975873.1">
    <property type="nucleotide sequence ID" value="NZ_JBHTBJ010000037.1"/>
</dbReference>
<dbReference type="InterPro" id="IPR011991">
    <property type="entry name" value="ArsR-like_HTH"/>
</dbReference>
<reference evidence="3" key="1">
    <citation type="journal article" date="2019" name="Int. J. Syst. Evol. Microbiol.">
        <title>The Global Catalogue of Microorganisms (GCM) 10K type strain sequencing project: providing services to taxonomists for standard genome sequencing and annotation.</title>
        <authorList>
            <consortium name="The Broad Institute Genomics Platform"/>
            <consortium name="The Broad Institute Genome Sequencing Center for Infectious Disease"/>
            <person name="Wu L."/>
            <person name="Ma J."/>
        </authorList>
    </citation>
    <scope>NUCLEOTIDE SEQUENCE [LARGE SCALE GENOMIC DNA]</scope>
    <source>
        <strain evidence="3">XZYJT-10</strain>
    </source>
</reference>
<gene>
    <name evidence="2" type="ORF">ACFQS1_32740</name>
</gene>
<dbReference type="Pfam" id="PF12840">
    <property type="entry name" value="HTH_20"/>
    <property type="match status" value="1"/>
</dbReference>
<dbReference type="InterPro" id="IPR036388">
    <property type="entry name" value="WH-like_DNA-bd_sf"/>
</dbReference>
<dbReference type="EMBL" id="JBHTBJ010000037">
    <property type="protein sequence ID" value="MFC7278760.1"/>
    <property type="molecule type" value="Genomic_DNA"/>
</dbReference>
<dbReference type="InterPro" id="IPR036390">
    <property type="entry name" value="WH_DNA-bd_sf"/>
</dbReference>
<accession>A0ABW2I1L8</accession>
<dbReference type="CDD" id="cd00090">
    <property type="entry name" value="HTH_ARSR"/>
    <property type="match status" value="1"/>
</dbReference>
<keyword evidence="3" id="KW-1185">Reference proteome</keyword>
<dbReference type="InterPro" id="IPR001845">
    <property type="entry name" value="HTH_ArsR_DNA-bd_dom"/>
</dbReference>
<name>A0ABW2I1L8_9ACTN</name>
<protein>
    <submittedName>
        <fullName evidence="2">Helix-turn-helix domain-containing protein</fullName>
    </submittedName>
</protein>
<dbReference type="SMART" id="SM00418">
    <property type="entry name" value="HTH_ARSR"/>
    <property type="match status" value="1"/>
</dbReference>
<proteinExistence type="predicted"/>
<dbReference type="Gene3D" id="1.10.10.10">
    <property type="entry name" value="Winged helix-like DNA-binding domain superfamily/Winged helix DNA-binding domain"/>
    <property type="match status" value="1"/>
</dbReference>
<organism evidence="2 3">
    <name type="scientific">Paractinoplanes rhizophilus</name>
    <dbReference type="NCBI Taxonomy" id="1416877"/>
    <lineage>
        <taxon>Bacteria</taxon>
        <taxon>Bacillati</taxon>
        <taxon>Actinomycetota</taxon>
        <taxon>Actinomycetes</taxon>
        <taxon>Micromonosporales</taxon>
        <taxon>Micromonosporaceae</taxon>
        <taxon>Paractinoplanes</taxon>
    </lineage>
</organism>
<evidence type="ECO:0000313" key="2">
    <source>
        <dbReference type="EMBL" id="MFC7278760.1"/>
    </source>
</evidence>
<evidence type="ECO:0000313" key="3">
    <source>
        <dbReference type="Proteomes" id="UP001596548"/>
    </source>
</evidence>
<comment type="caution">
    <text evidence="2">The sequence shown here is derived from an EMBL/GenBank/DDBJ whole genome shotgun (WGS) entry which is preliminary data.</text>
</comment>
<evidence type="ECO:0000259" key="1">
    <source>
        <dbReference type="SMART" id="SM00418"/>
    </source>
</evidence>
<feature type="domain" description="HTH arsR-type" evidence="1">
    <location>
        <begin position="10"/>
        <end position="107"/>
    </location>
</feature>